<keyword evidence="2" id="KW-0732">Signal</keyword>
<gene>
    <name evidence="4" type="primary">LOC6898509</name>
</gene>
<organism evidence="3 4">
    <name type="scientific">Drosophila pseudoobscura pseudoobscura</name>
    <name type="common">Fruit fly</name>
    <dbReference type="NCBI Taxonomy" id="46245"/>
    <lineage>
        <taxon>Eukaryota</taxon>
        <taxon>Metazoa</taxon>
        <taxon>Ecdysozoa</taxon>
        <taxon>Arthropoda</taxon>
        <taxon>Hexapoda</taxon>
        <taxon>Insecta</taxon>
        <taxon>Pterygota</taxon>
        <taxon>Neoptera</taxon>
        <taxon>Endopterygota</taxon>
        <taxon>Diptera</taxon>
        <taxon>Brachycera</taxon>
        <taxon>Muscomorpha</taxon>
        <taxon>Ephydroidea</taxon>
        <taxon>Drosophilidae</taxon>
        <taxon>Drosophila</taxon>
        <taxon>Sophophora</taxon>
    </lineage>
</organism>
<keyword evidence="3" id="KW-1185">Reference proteome</keyword>
<reference evidence="3" key="1">
    <citation type="submission" date="2024-06" db="UniProtKB">
        <authorList>
            <consortium name="RefSeq"/>
        </authorList>
    </citation>
    <scope>NUCLEOTIDE SEQUENCE [LARGE SCALE GENOMIC DNA]</scope>
    <source>
        <strain evidence="3">MV2-25</strain>
    </source>
</reference>
<dbReference type="InParanoid" id="A0A6I8V4A0"/>
<reference evidence="4" key="2">
    <citation type="submission" date="2025-08" db="UniProtKB">
        <authorList>
            <consortium name="RefSeq"/>
        </authorList>
    </citation>
    <scope>IDENTIFICATION</scope>
    <source>
        <strain evidence="4">MV-25-SWS-2005</strain>
        <tissue evidence="4">Whole body</tissue>
    </source>
</reference>
<feature type="region of interest" description="Disordered" evidence="1">
    <location>
        <begin position="29"/>
        <end position="69"/>
    </location>
</feature>
<name>A0A6I8V4A0_DROPS</name>
<evidence type="ECO:0000256" key="1">
    <source>
        <dbReference type="SAM" id="MobiDB-lite"/>
    </source>
</evidence>
<protein>
    <submittedName>
        <fullName evidence="4">Uncharacterized protein</fullName>
    </submittedName>
</protein>
<dbReference type="Bgee" id="FBgn0245722">
    <property type="expression patterns" value="Expressed in insect adult head and 1 other cell type or tissue"/>
</dbReference>
<feature type="compositionally biased region" description="Gly residues" evidence="1">
    <location>
        <begin position="53"/>
        <end position="69"/>
    </location>
</feature>
<dbReference type="AlphaFoldDB" id="A0A6I8V4A0"/>
<accession>A0A6I8V4A0</accession>
<evidence type="ECO:0000256" key="2">
    <source>
        <dbReference type="SAM" id="SignalP"/>
    </source>
</evidence>
<proteinExistence type="predicted"/>
<feature type="signal peptide" evidence="2">
    <location>
        <begin position="1"/>
        <end position="19"/>
    </location>
</feature>
<evidence type="ECO:0000313" key="4">
    <source>
        <dbReference type="RefSeq" id="XP_002138550.1"/>
    </source>
</evidence>
<dbReference type="OMA" id="SEWPQQV"/>
<dbReference type="Proteomes" id="UP000001819">
    <property type="component" value="Chromosome 3"/>
</dbReference>
<dbReference type="KEGG" id="dpo:6898509"/>
<feature type="chain" id="PRO_5026075043" evidence="2">
    <location>
        <begin position="20"/>
        <end position="69"/>
    </location>
</feature>
<evidence type="ECO:0000313" key="3">
    <source>
        <dbReference type="Proteomes" id="UP000001819"/>
    </source>
</evidence>
<dbReference type="RefSeq" id="XP_002138550.1">
    <property type="nucleotide sequence ID" value="XM_002138514.3"/>
</dbReference>
<dbReference type="GeneID" id="6898509"/>
<sequence length="69" mass="7041">MKQFALFGILLLILALGLSEWPQQVSAVALAQPQKGPKAPPSGGSGNQQSGQGQNGQNGQNGQGGQNNK</sequence>